<organism evidence="2">
    <name type="scientific">Cladocopium goreaui</name>
    <dbReference type="NCBI Taxonomy" id="2562237"/>
    <lineage>
        <taxon>Eukaryota</taxon>
        <taxon>Sar</taxon>
        <taxon>Alveolata</taxon>
        <taxon>Dinophyceae</taxon>
        <taxon>Suessiales</taxon>
        <taxon>Symbiodiniaceae</taxon>
        <taxon>Cladocopium</taxon>
    </lineage>
</organism>
<keyword evidence="4" id="KW-1185">Reference proteome</keyword>
<feature type="compositionally biased region" description="Acidic residues" evidence="1">
    <location>
        <begin position="615"/>
        <end position="627"/>
    </location>
</feature>
<evidence type="ECO:0000313" key="4">
    <source>
        <dbReference type="Proteomes" id="UP001152797"/>
    </source>
</evidence>
<name>A0A9P1FW85_9DINO</name>
<protein>
    <submittedName>
        <fullName evidence="2">Uncharacterized protein</fullName>
    </submittedName>
</protein>
<dbReference type="EMBL" id="CAMXCT020001522">
    <property type="protein sequence ID" value="CAL1144218.1"/>
    <property type="molecule type" value="Genomic_DNA"/>
</dbReference>
<dbReference type="EMBL" id="CAMXCT010001522">
    <property type="protein sequence ID" value="CAI3990843.1"/>
    <property type="molecule type" value="Genomic_DNA"/>
</dbReference>
<evidence type="ECO:0000256" key="1">
    <source>
        <dbReference type="SAM" id="MobiDB-lite"/>
    </source>
</evidence>
<dbReference type="OrthoDB" id="347018at2759"/>
<proteinExistence type="predicted"/>
<evidence type="ECO:0000313" key="3">
    <source>
        <dbReference type="EMBL" id="CAL4778155.1"/>
    </source>
</evidence>
<dbReference type="AlphaFoldDB" id="A0A9P1FW85"/>
<feature type="non-terminal residue" evidence="2">
    <location>
        <position position="1"/>
    </location>
</feature>
<dbReference type="Proteomes" id="UP001152797">
    <property type="component" value="Unassembled WGS sequence"/>
</dbReference>
<accession>A0A9P1FW85</accession>
<evidence type="ECO:0000313" key="2">
    <source>
        <dbReference type="EMBL" id="CAI3990843.1"/>
    </source>
</evidence>
<reference evidence="3 4" key="2">
    <citation type="submission" date="2024-05" db="EMBL/GenBank/DDBJ databases">
        <authorList>
            <person name="Chen Y."/>
            <person name="Shah S."/>
            <person name="Dougan E. K."/>
            <person name="Thang M."/>
            <person name="Chan C."/>
        </authorList>
    </citation>
    <scope>NUCLEOTIDE SEQUENCE [LARGE SCALE GENOMIC DNA]</scope>
</reference>
<comment type="caution">
    <text evidence="2">The sequence shown here is derived from an EMBL/GenBank/DDBJ whole genome shotgun (WGS) entry which is preliminary data.</text>
</comment>
<sequence>LRHNEVEEEEVIQVAGENTSTRLALSTQEANVLGHLGENPYLRCFFFISVAKRRPDVASAALGKAVMEADAAVAQERNLWIQQEKELLRQQKAIRINEQFGKEFRKGQKALRKPPAHLPTVVARMPGCIQLRLPPLHRSPPMRPIAEDLNPTPQEYSEALHSKRLGALPPSQIHMTCALEQRRAWSLARPPVSAPACQRCTAISWVQAAAARGKTWWRSGASKRTPTTASPPCESKGCISSISATSSPIGAYYPLPLALLRTKLCTAALAAADFGTSALKNAWPPLFESFCERCAPEEEFDSYGLRSFKLRLDVADRFPPAVLSAFAQLVLLRHRLNVSKATVMPCTRPAQRAVLCAANECVIAVDCARRAGNSFLCRQAVSLTLELLARLMCYRTRPTMLLTLLAKCSASLEHFPKPERQLPWHSKARQTVIYLLHQTTVTCVQLRQVGLLQKQLADDLPERYMANPLADAQEVDRIRSLLLDQALELALLGAEHWSFAEKKAMVALQDSADKDELLRMLKELSSQNFAMAKDAAALALREDPKRPLFALSLLRCAAVRSDQPETQASVGNVLSTHPCSQALDSLLLKRQEEYKKYGFLLRALPPSRLSFPEPKEEEEAEEPPEDEATLKPEEAAEEEAVQWGFDQKNV</sequence>
<reference evidence="2" key="1">
    <citation type="submission" date="2022-10" db="EMBL/GenBank/DDBJ databases">
        <authorList>
            <person name="Chen Y."/>
            <person name="Dougan E. K."/>
            <person name="Chan C."/>
            <person name="Rhodes N."/>
            <person name="Thang M."/>
        </authorList>
    </citation>
    <scope>NUCLEOTIDE SEQUENCE</scope>
</reference>
<dbReference type="EMBL" id="CAMXCT030001522">
    <property type="protein sequence ID" value="CAL4778155.1"/>
    <property type="molecule type" value="Genomic_DNA"/>
</dbReference>
<gene>
    <name evidence="2" type="ORF">C1SCF055_LOCUS17795</name>
</gene>
<feature type="region of interest" description="Disordered" evidence="1">
    <location>
        <begin position="606"/>
        <end position="650"/>
    </location>
</feature>